<keyword evidence="5" id="KW-1185">Reference proteome</keyword>
<dbReference type="STRING" id="1359163.NLO413_0188"/>
<dbReference type="Pfam" id="PF04355">
    <property type="entry name" value="BamE"/>
    <property type="match status" value="1"/>
</dbReference>
<dbReference type="AlphaFoldDB" id="A0A0F3NL82"/>
<dbReference type="OrthoDB" id="7162869at2"/>
<dbReference type="Proteomes" id="UP000033562">
    <property type="component" value="Unassembled WGS sequence"/>
</dbReference>
<evidence type="ECO:0000259" key="3">
    <source>
        <dbReference type="Pfam" id="PF04355"/>
    </source>
</evidence>
<reference evidence="4 5" key="1">
    <citation type="submission" date="2015-02" db="EMBL/GenBank/DDBJ databases">
        <title>Genome Sequencing of Rickettsiales.</title>
        <authorList>
            <person name="Daugherty S.C."/>
            <person name="Su Q."/>
            <person name="Abolude K."/>
            <person name="Beier-Sexton M."/>
            <person name="Carlyon J.A."/>
            <person name="Carter R."/>
            <person name="Day N.P."/>
            <person name="Dumler S.J."/>
            <person name="Dyachenko V."/>
            <person name="Godinez A."/>
            <person name="Kurtti T.J."/>
            <person name="Lichay M."/>
            <person name="Mullins K.E."/>
            <person name="Ott S."/>
            <person name="Pappas-Brown V."/>
            <person name="Paris D.H."/>
            <person name="Patel P."/>
            <person name="Richards A.L."/>
            <person name="Sadzewicz L."/>
            <person name="Sears K."/>
            <person name="Seidman D."/>
            <person name="Sengamalay N."/>
            <person name="Stenos J."/>
            <person name="Tallon L.J."/>
            <person name="Vincent G."/>
            <person name="Fraser C.M."/>
            <person name="Munderloh U."/>
            <person name="Dunning-Hotopp J.C."/>
        </authorList>
    </citation>
    <scope>NUCLEOTIDE SEQUENCE [LARGE SCALE GENOMIC DNA]</scope>
    <source>
        <strain evidence="4 5">RAC413</strain>
    </source>
</reference>
<dbReference type="InterPro" id="IPR007450">
    <property type="entry name" value="BamE_dom"/>
</dbReference>
<comment type="caution">
    <text evidence="4">The sequence shown here is derived from an EMBL/GenBank/DDBJ whole genome shotgun (WGS) entry which is preliminary data.</text>
</comment>
<keyword evidence="1" id="KW-0732">Signal</keyword>
<dbReference type="Gene3D" id="3.30.1450.10">
    <property type="match status" value="1"/>
</dbReference>
<name>A0A0F3NL82_9RICK</name>
<dbReference type="PROSITE" id="PS51257">
    <property type="entry name" value="PROKAR_LIPOPROTEIN"/>
    <property type="match status" value="1"/>
</dbReference>
<evidence type="ECO:0000313" key="4">
    <source>
        <dbReference type="EMBL" id="KJV68823.1"/>
    </source>
</evidence>
<protein>
    <submittedName>
        <fullName evidence="4">SmpA / OmlA family protein</fullName>
    </submittedName>
</protein>
<evidence type="ECO:0000313" key="5">
    <source>
        <dbReference type="Proteomes" id="UP000033562"/>
    </source>
</evidence>
<accession>A0A0F3NL82</accession>
<proteinExistence type="predicted"/>
<dbReference type="InterPro" id="IPR037873">
    <property type="entry name" value="BamE-like"/>
</dbReference>
<evidence type="ECO:0000256" key="2">
    <source>
        <dbReference type="ARBA" id="ARBA00023136"/>
    </source>
</evidence>
<keyword evidence="2" id="KW-0472">Membrane</keyword>
<feature type="domain" description="Outer membrane protein assembly factor BamE" evidence="3">
    <location>
        <begin position="35"/>
        <end position="95"/>
    </location>
</feature>
<gene>
    <name evidence="4" type="ORF">NLO413_0188</name>
</gene>
<evidence type="ECO:0000256" key="1">
    <source>
        <dbReference type="ARBA" id="ARBA00022729"/>
    </source>
</evidence>
<sequence>MLFRVFVIFCVIMFSGCNSYTFYHGYPSSSVILWKNIKVGDSSDTIIRILGNPILKEGNTWFYVSYKIYTNNTFAKRQYSSDLLKLTFDNNKVLKLEEIKISKRKLYEIYKKSSLVGGINDSFLRRMQLKLHN</sequence>
<dbReference type="EMBL" id="LANX01000001">
    <property type="protein sequence ID" value="KJV68823.1"/>
    <property type="molecule type" value="Genomic_DNA"/>
</dbReference>
<organism evidence="4 5">
    <name type="scientific">Candidatus Neoehrlichia procyonis str. RAC413</name>
    <dbReference type="NCBI Taxonomy" id="1359163"/>
    <lineage>
        <taxon>Bacteria</taxon>
        <taxon>Pseudomonadati</taxon>
        <taxon>Pseudomonadota</taxon>
        <taxon>Alphaproteobacteria</taxon>
        <taxon>Rickettsiales</taxon>
        <taxon>Anaplasmataceae</taxon>
        <taxon>Candidatus Neoehrlichia</taxon>
    </lineage>
</organism>
<dbReference type="GO" id="GO:0019867">
    <property type="term" value="C:outer membrane"/>
    <property type="evidence" value="ECO:0007669"/>
    <property type="project" value="InterPro"/>
</dbReference>